<sequence length="152" mass="17892">MGHLFPSDVGRWYNPMLTNYICRYIYFCDGEWGLKDDKLHGRYVCRFPLYRSIIRRLCRFLDMLTLHRGDGGGTTGTEYLVGPGPHNPIMPGMGITETDMYFTLCREGVLILITTHEKKMVRKFQRRAEVQGERCVRCMWKRQIGYILFLLL</sequence>
<protein>
    <submittedName>
        <fullName evidence="1">Uncharacterized protein</fullName>
    </submittedName>
</protein>
<evidence type="ECO:0000313" key="2">
    <source>
        <dbReference type="Proteomes" id="UP000799428"/>
    </source>
</evidence>
<dbReference type="Proteomes" id="UP000799428">
    <property type="component" value="Unassembled WGS sequence"/>
</dbReference>
<dbReference type="EMBL" id="MU005783">
    <property type="protein sequence ID" value="KAF2704318.1"/>
    <property type="molecule type" value="Genomic_DNA"/>
</dbReference>
<proteinExistence type="predicted"/>
<reference evidence="1" key="1">
    <citation type="journal article" date="2020" name="Stud. Mycol.">
        <title>101 Dothideomycetes genomes: a test case for predicting lifestyles and emergence of pathogens.</title>
        <authorList>
            <person name="Haridas S."/>
            <person name="Albert R."/>
            <person name="Binder M."/>
            <person name="Bloem J."/>
            <person name="Labutti K."/>
            <person name="Salamov A."/>
            <person name="Andreopoulos B."/>
            <person name="Baker S."/>
            <person name="Barry K."/>
            <person name="Bills G."/>
            <person name="Bluhm B."/>
            <person name="Cannon C."/>
            <person name="Castanera R."/>
            <person name="Culley D."/>
            <person name="Daum C."/>
            <person name="Ezra D."/>
            <person name="Gonzalez J."/>
            <person name="Henrissat B."/>
            <person name="Kuo A."/>
            <person name="Liang C."/>
            <person name="Lipzen A."/>
            <person name="Lutzoni F."/>
            <person name="Magnuson J."/>
            <person name="Mondo S."/>
            <person name="Nolan M."/>
            <person name="Ohm R."/>
            <person name="Pangilinan J."/>
            <person name="Park H.-J."/>
            <person name="Ramirez L."/>
            <person name="Alfaro M."/>
            <person name="Sun H."/>
            <person name="Tritt A."/>
            <person name="Yoshinaga Y."/>
            <person name="Zwiers L.-H."/>
            <person name="Turgeon B."/>
            <person name="Goodwin S."/>
            <person name="Spatafora J."/>
            <person name="Crous P."/>
            <person name="Grigoriev I."/>
        </authorList>
    </citation>
    <scope>NUCLEOTIDE SEQUENCE</scope>
    <source>
        <strain evidence="1">CBS 279.74</strain>
    </source>
</reference>
<keyword evidence="2" id="KW-1185">Reference proteome</keyword>
<organism evidence="1 2">
    <name type="scientific">Pleomassaria siparia CBS 279.74</name>
    <dbReference type="NCBI Taxonomy" id="1314801"/>
    <lineage>
        <taxon>Eukaryota</taxon>
        <taxon>Fungi</taxon>
        <taxon>Dikarya</taxon>
        <taxon>Ascomycota</taxon>
        <taxon>Pezizomycotina</taxon>
        <taxon>Dothideomycetes</taxon>
        <taxon>Pleosporomycetidae</taxon>
        <taxon>Pleosporales</taxon>
        <taxon>Pleomassariaceae</taxon>
        <taxon>Pleomassaria</taxon>
    </lineage>
</organism>
<accession>A0A6G1JUU9</accession>
<evidence type="ECO:0000313" key="1">
    <source>
        <dbReference type="EMBL" id="KAF2704318.1"/>
    </source>
</evidence>
<dbReference type="AlphaFoldDB" id="A0A6G1JUU9"/>
<gene>
    <name evidence="1" type="ORF">K504DRAFT_163718</name>
</gene>
<name>A0A6G1JUU9_9PLEO</name>